<evidence type="ECO:0000313" key="1">
    <source>
        <dbReference type="EMBL" id="KAJ8318509.1"/>
    </source>
</evidence>
<proteinExistence type="predicted"/>
<accession>A0ABQ9FMK1</accession>
<name>A0ABQ9FMK1_TEGGR</name>
<protein>
    <submittedName>
        <fullName evidence="1">Uncharacterized protein</fullName>
    </submittedName>
</protein>
<sequence length="131" mass="14836">MGALSVILIKGFITNKKGNKTGMTRYVLILSCYGKNSVLYTSKEDKENKVVIFKPSFNVTEQCNICHHNLGGKIFFMGNNHYPMRDLATPILTFTSTCITHCLYGRFNISKKTNNLNVMLPICEITEMCKK</sequence>
<keyword evidence="2" id="KW-1185">Reference proteome</keyword>
<comment type="caution">
    <text evidence="1">The sequence shown here is derived from an EMBL/GenBank/DDBJ whole genome shotgun (WGS) entry which is preliminary data.</text>
</comment>
<organism evidence="1 2">
    <name type="scientific">Tegillarca granosa</name>
    <name type="common">Malaysian cockle</name>
    <name type="synonym">Anadara granosa</name>
    <dbReference type="NCBI Taxonomy" id="220873"/>
    <lineage>
        <taxon>Eukaryota</taxon>
        <taxon>Metazoa</taxon>
        <taxon>Spiralia</taxon>
        <taxon>Lophotrochozoa</taxon>
        <taxon>Mollusca</taxon>
        <taxon>Bivalvia</taxon>
        <taxon>Autobranchia</taxon>
        <taxon>Pteriomorphia</taxon>
        <taxon>Arcoida</taxon>
        <taxon>Arcoidea</taxon>
        <taxon>Arcidae</taxon>
        <taxon>Tegillarca</taxon>
    </lineage>
</organism>
<evidence type="ECO:0000313" key="2">
    <source>
        <dbReference type="Proteomes" id="UP001217089"/>
    </source>
</evidence>
<dbReference type="EMBL" id="JARBDR010000214">
    <property type="protein sequence ID" value="KAJ8318509.1"/>
    <property type="molecule type" value="Genomic_DNA"/>
</dbReference>
<gene>
    <name evidence="1" type="ORF">KUTeg_003600</name>
</gene>
<reference evidence="1 2" key="1">
    <citation type="submission" date="2022-12" db="EMBL/GenBank/DDBJ databases">
        <title>Chromosome-level genome of Tegillarca granosa.</title>
        <authorList>
            <person name="Kim J."/>
        </authorList>
    </citation>
    <scope>NUCLEOTIDE SEQUENCE [LARGE SCALE GENOMIC DNA]</scope>
    <source>
        <strain evidence="1">Teg-2019</strain>
        <tissue evidence="1">Adductor muscle</tissue>
    </source>
</reference>
<dbReference type="Proteomes" id="UP001217089">
    <property type="component" value="Unassembled WGS sequence"/>
</dbReference>